<evidence type="ECO:0008006" key="4">
    <source>
        <dbReference type="Google" id="ProtNLM"/>
    </source>
</evidence>
<feature type="region of interest" description="Disordered" evidence="1">
    <location>
        <begin position="494"/>
        <end position="566"/>
    </location>
</feature>
<feature type="compositionally biased region" description="Pro residues" evidence="1">
    <location>
        <begin position="691"/>
        <end position="707"/>
    </location>
</feature>
<reference evidence="2 3" key="1">
    <citation type="submission" date="2020-11" db="EMBL/GenBank/DDBJ databases">
        <title>Kefir isolates.</title>
        <authorList>
            <person name="Marcisauskas S."/>
            <person name="Kim Y."/>
            <person name="Blasche S."/>
        </authorList>
    </citation>
    <scope>NUCLEOTIDE SEQUENCE [LARGE SCALE GENOMIC DNA]</scope>
    <source>
        <strain evidence="2 3">KR</strain>
    </source>
</reference>
<feature type="compositionally biased region" description="Basic and acidic residues" evidence="1">
    <location>
        <begin position="845"/>
        <end position="857"/>
    </location>
</feature>
<dbReference type="Proteomes" id="UP000777482">
    <property type="component" value="Unassembled WGS sequence"/>
</dbReference>
<protein>
    <recommendedName>
        <fullName evidence="4">Proteophosphoglycan ppg4</fullName>
    </recommendedName>
</protein>
<feature type="region of interest" description="Disordered" evidence="1">
    <location>
        <begin position="380"/>
        <end position="405"/>
    </location>
</feature>
<feature type="region of interest" description="Disordered" evidence="1">
    <location>
        <begin position="1150"/>
        <end position="1186"/>
    </location>
</feature>
<feature type="region of interest" description="Disordered" evidence="1">
    <location>
        <begin position="1"/>
        <end position="313"/>
    </location>
</feature>
<feature type="compositionally biased region" description="Polar residues" evidence="1">
    <location>
        <begin position="985"/>
        <end position="997"/>
    </location>
</feature>
<feature type="compositionally biased region" description="Acidic residues" evidence="1">
    <location>
        <begin position="913"/>
        <end position="922"/>
    </location>
</feature>
<proteinExistence type="predicted"/>
<dbReference type="OrthoDB" id="28208at2759"/>
<feature type="compositionally biased region" description="Polar residues" evidence="1">
    <location>
        <begin position="508"/>
        <end position="522"/>
    </location>
</feature>
<feature type="compositionally biased region" description="Low complexity" evidence="1">
    <location>
        <begin position="31"/>
        <end position="54"/>
    </location>
</feature>
<keyword evidence="3" id="KW-1185">Reference proteome</keyword>
<gene>
    <name evidence="2" type="ORF">C6P46_006540</name>
</gene>
<feature type="compositionally biased region" description="Low complexity" evidence="1">
    <location>
        <begin position="72"/>
        <end position="88"/>
    </location>
</feature>
<feature type="compositionally biased region" description="Low complexity" evidence="1">
    <location>
        <begin position="708"/>
        <end position="724"/>
    </location>
</feature>
<dbReference type="EMBL" id="PUHQ01000082">
    <property type="protein sequence ID" value="KAG0657356.1"/>
    <property type="molecule type" value="Genomic_DNA"/>
</dbReference>
<feature type="compositionally biased region" description="Polar residues" evidence="1">
    <location>
        <begin position="185"/>
        <end position="213"/>
    </location>
</feature>
<organism evidence="2 3">
    <name type="scientific">Rhodotorula mucilaginosa</name>
    <name type="common">Yeast</name>
    <name type="synonym">Rhodotorula rubra</name>
    <dbReference type="NCBI Taxonomy" id="5537"/>
    <lineage>
        <taxon>Eukaryota</taxon>
        <taxon>Fungi</taxon>
        <taxon>Dikarya</taxon>
        <taxon>Basidiomycota</taxon>
        <taxon>Pucciniomycotina</taxon>
        <taxon>Microbotryomycetes</taxon>
        <taxon>Sporidiobolales</taxon>
        <taxon>Sporidiobolaceae</taxon>
        <taxon>Rhodotorula</taxon>
    </lineage>
</organism>
<comment type="caution">
    <text evidence="2">The sequence shown here is derived from an EMBL/GenBank/DDBJ whole genome shotgun (WGS) entry which is preliminary data.</text>
</comment>
<feature type="region of interest" description="Disordered" evidence="1">
    <location>
        <begin position="839"/>
        <end position="1071"/>
    </location>
</feature>
<feature type="region of interest" description="Disordered" evidence="1">
    <location>
        <begin position="610"/>
        <end position="728"/>
    </location>
</feature>
<feature type="compositionally biased region" description="Low complexity" evidence="1">
    <location>
        <begin position="637"/>
        <end position="654"/>
    </location>
</feature>
<sequence length="1200" mass="125771">MHSVAQPGAPAYPTRPPLVSPPSSTDPSHGRALASTAAYTAQSALSSSTSARQLPPGAAYASDHAQQHRVNSSFASPSSAPQPAGFPSNTSAAPTDARHGWQRQDGGSVMPQQQTGPVHGSGVGLPSDSVVRRGGENLMSGLPDFSAGRPRPTPEAADGTVDGKPTAPNWSISLQEPTPPPSQHFAASSTDARQASPRSPSSIARQSDVNFSRPQPVALAQSSANEERSSSIVGTASPGGPGAQRPRMVDRHSFAGIPGGRLPSSPSTRAAVDATDAQSRIPSFSPAAAFSPQDRGPYPPHAVSPTRVRQDTVVEDEVLADRAQAYSPVMSGAPELPPTDLGRPGSLAFDTSAFPSDLAGIGRNSVIRAAASPPLFTATSSPIELGGPSTSNPASAARSPQLVNASPQALAAAQQAAQTSPAAAAYTFPNPNQNVNASFSLPTPPPHLVPQPEICVECMMRDRDMADVDVTTPGVWERASDVDFEEQMRWEAETTPDLVASNGGSGTPAASSSWSGEHTGSLESAAGPSKRRESSAAYSRESLGGRSSLAHGVGGSSPYKGRKRLGRGQILTSGNLKVWTTMNPPAAAHRWRTLQTYLATQAHYLELDRQSRDAEASQSQSLPVRLSQHTVRTSQGSRSRSSSMLSPAALAAEKAAMEQEERSRRPKGKGRNPSRGTLADETNRLSSASLLPPPIGMAPMMPLPPRRPNAMASSGASMRSYSSGDQPWLGNQLRRISTAGRDLPPANASFDSSRSHRFTFSPFSRSAVDLRGVPSPRSVSPARTNDDRRTSMWSRFRRSGSPSVFSYAPSGSMLDMHLGLSQDKHMPYTTYPAYETYPSRSDPAVARHAETARREEALAASQATGVSGETSGGKKKRKGIKGFFNKLVGGGGGAKKSTQTSVSAPPTPGAEAAYEESYDDSELAPPPPLSALVNEPRYHQRSASNSSVDSFGPATPPVPGGLSLRSNGPMGYESGSLRTPADRQSVLTMGSLNSTRSRPIAASGHDSLRNGTSWPSADSLRDPAGLDTGGEHEVLAGDEDSAGEYGSPKPQAQKSLPLLPSENAYAYRPPSDTYGDPILPLVPPNAPYAHYTASRSAYSLDPTSSQSNFIEEFGYDGRPGSGGGARDRSATVTLDGQTIRKARSRSKIFSMSFGKKSKQENIPPPLPHPNMRAHSLDSGVALGQGAGSPYREGVAGAGYV</sequence>
<feature type="compositionally biased region" description="Polar residues" evidence="1">
    <location>
        <begin position="220"/>
        <end position="234"/>
    </location>
</feature>
<accession>A0A9P7B400</accession>
<evidence type="ECO:0000313" key="2">
    <source>
        <dbReference type="EMBL" id="KAG0657356.1"/>
    </source>
</evidence>
<dbReference type="AlphaFoldDB" id="A0A9P7B400"/>
<feature type="compositionally biased region" description="Polar residues" evidence="1">
    <location>
        <begin position="616"/>
        <end position="636"/>
    </location>
</feature>
<evidence type="ECO:0000313" key="3">
    <source>
        <dbReference type="Proteomes" id="UP000777482"/>
    </source>
</evidence>
<evidence type="ECO:0000256" key="1">
    <source>
        <dbReference type="SAM" id="MobiDB-lite"/>
    </source>
</evidence>
<feature type="compositionally biased region" description="Polar residues" evidence="1">
    <location>
        <begin position="380"/>
        <end position="394"/>
    </location>
</feature>
<name>A0A9P7B400_RHOMI</name>
<feature type="region of interest" description="Disordered" evidence="1">
    <location>
        <begin position="767"/>
        <end position="804"/>
    </location>
</feature>